<dbReference type="Proteomes" id="UP000479000">
    <property type="component" value="Unassembled WGS sequence"/>
</dbReference>
<name>A0A6H5GQR7_9HEMI</name>
<proteinExistence type="predicted"/>
<dbReference type="EMBL" id="CADCXU010017647">
    <property type="protein sequence ID" value="CAB0006407.1"/>
    <property type="molecule type" value="Genomic_DNA"/>
</dbReference>
<gene>
    <name evidence="1" type="ORF">NTEN_LOCUS11884</name>
</gene>
<reference evidence="1 2" key="1">
    <citation type="submission" date="2020-02" db="EMBL/GenBank/DDBJ databases">
        <authorList>
            <person name="Ferguson B K."/>
        </authorList>
    </citation>
    <scope>NUCLEOTIDE SEQUENCE [LARGE SCALE GENOMIC DNA]</scope>
</reference>
<dbReference type="AlphaFoldDB" id="A0A6H5GQR7"/>
<protein>
    <submittedName>
        <fullName evidence="1">Uncharacterized protein</fullName>
    </submittedName>
</protein>
<keyword evidence="2" id="KW-1185">Reference proteome</keyword>
<accession>A0A6H5GQR7</accession>
<evidence type="ECO:0000313" key="2">
    <source>
        <dbReference type="Proteomes" id="UP000479000"/>
    </source>
</evidence>
<evidence type="ECO:0000313" key="1">
    <source>
        <dbReference type="EMBL" id="CAB0006407.1"/>
    </source>
</evidence>
<sequence>NMDIDTIFKRVIEVRWSEMSVSRKLQFVKTSELMPSNPNHQGDMVFYPDRTHQVQLIRVKNSSLRPHQLGITSVFHQRIQGHRHTEFKGGAEGFTNSRSDFHGVEMERKATSKAEKTDTSRLSLETAGGAVAGTYTTRLSKCSCKSEHPNLGHVERIAYVKLPGKLRARKTVSHSDLTTEYAGRKEGREKRTCESSLSQIAAPLGARLDFTLKELYDTK</sequence>
<feature type="non-terminal residue" evidence="1">
    <location>
        <position position="1"/>
    </location>
</feature>
<organism evidence="1 2">
    <name type="scientific">Nesidiocoris tenuis</name>
    <dbReference type="NCBI Taxonomy" id="355587"/>
    <lineage>
        <taxon>Eukaryota</taxon>
        <taxon>Metazoa</taxon>
        <taxon>Ecdysozoa</taxon>
        <taxon>Arthropoda</taxon>
        <taxon>Hexapoda</taxon>
        <taxon>Insecta</taxon>
        <taxon>Pterygota</taxon>
        <taxon>Neoptera</taxon>
        <taxon>Paraneoptera</taxon>
        <taxon>Hemiptera</taxon>
        <taxon>Heteroptera</taxon>
        <taxon>Panheteroptera</taxon>
        <taxon>Cimicomorpha</taxon>
        <taxon>Miridae</taxon>
        <taxon>Dicyphina</taxon>
        <taxon>Nesidiocoris</taxon>
    </lineage>
</organism>